<dbReference type="Gene3D" id="3.30.565.10">
    <property type="entry name" value="Histidine kinase-like ATPase, C-terminal domain"/>
    <property type="match status" value="1"/>
</dbReference>
<keyword evidence="2" id="KW-0547">Nucleotide-binding</keyword>
<sequence length="320" mass="35963">MATISINIDFKRYTSHPQLVLDLSPAFAAHVGDTVDFQIILIPYATFLYSDFLTLVSSCVIHLRSKGIKVSGIVTHNNDSKTQYASRVNFFQLIGLQYEEKFERKPGDGKFTEITPYDKDTFYSVSNNLRRVVIANINVDKELQALLDYCLSEIMDNALNHSDYPNFGKGKGIVCAQLFPVKQEIRLMICDTGVGIHTALTAPVESKYKLLSDKEAIALCTEKGVTNGSGLGFGLYASSEFIKENGGDMIVYSGNHYSHIFEGNHTVNNGEFWHGTFIFMRINTNISVDYKRIMPEGHTLLDDYNDIHLPNAFGIDEELW</sequence>
<dbReference type="InterPro" id="IPR003594">
    <property type="entry name" value="HATPase_dom"/>
</dbReference>
<keyword evidence="2" id="KW-0067">ATP-binding</keyword>
<proteinExistence type="predicted"/>
<comment type="caution">
    <text evidence="2">The sequence shown here is derived from an EMBL/GenBank/DDBJ whole genome shotgun (WGS) entry which is preliminary data.</text>
</comment>
<dbReference type="RefSeq" id="WP_231007284.1">
    <property type="nucleotide sequence ID" value="NZ_JAJNEC010000005.1"/>
</dbReference>
<accession>A0ABS8PV29</accession>
<dbReference type="GO" id="GO:0005524">
    <property type="term" value="F:ATP binding"/>
    <property type="evidence" value="ECO:0007669"/>
    <property type="project" value="UniProtKB-KW"/>
</dbReference>
<evidence type="ECO:0000313" key="3">
    <source>
        <dbReference type="Proteomes" id="UP001199816"/>
    </source>
</evidence>
<keyword evidence="3" id="KW-1185">Reference proteome</keyword>
<dbReference type="Pfam" id="PF02518">
    <property type="entry name" value="HATPase_c"/>
    <property type="match status" value="1"/>
</dbReference>
<name>A0ABS8PV29_9BACT</name>
<reference evidence="2 3" key="1">
    <citation type="submission" date="2021-11" db="EMBL/GenBank/DDBJ databases">
        <title>Genomic of Niabella pedocola.</title>
        <authorList>
            <person name="Wu T."/>
        </authorList>
    </citation>
    <scope>NUCLEOTIDE SEQUENCE [LARGE SCALE GENOMIC DNA]</scope>
    <source>
        <strain evidence="2 3">JCM 31011</strain>
    </source>
</reference>
<evidence type="ECO:0000259" key="1">
    <source>
        <dbReference type="Pfam" id="PF02518"/>
    </source>
</evidence>
<organism evidence="2 3">
    <name type="scientific">Niabella pedocola</name>
    <dbReference type="NCBI Taxonomy" id="1752077"/>
    <lineage>
        <taxon>Bacteria</taxon>
        <taxon>Pseudomonadati</taxon>
        <taxon>Bacteroidota</taxon>
        <taxon>Chitinophagia</taxon>
        <taxon>Chitinophagales</taxon>
        <taxon>Chitinophagaceae</taxon>
        <taxon>Niabella</taxon>
    </lineage>
</organism>
<evidence type="ECO:0000313" key="2">
    <source>
        <dbReference type="EMBL" id="MCD2424935.1"/>
    </source>
</evidence>
<gene>
    <name evidence="2" type="ORF">LQ567_19280</name>
</gene>
<dbReference type="EMBL" id="JAJNEC010000005">
    <property type="protein sequence ID" value="MCD2424935.1"/>
    <property type="molecule type" value="Genomic_DNA"/>
</dbReference>
<dbReference type="Proteomes" id="UP001199816">
    <property type="component" value="Unassembled WGS sequence"/>
</dbReference>
<protein>
    <submittedName>
        <fullName evidence="2">ATP-binding protein</fullName>
    </submittedName>
</protein>
<dbReference type="InterPro" id="IPR036890">
    <property type="entry name" value="HATPase_C_sf"/>
</dbReference>
<feature type="domain" description="Histidine kinase/HSP90-like ATPase" evidence="1">
    <location>
        <begin position="146"/>
        <end position="253"/>
    </location>
</feature>
<dbReference type="SUPFAM" id="SSF55874">
    <property type="entry name" value="ATPase domain of HSP90 chaperone/DNA topoisomerase II/histidine kinase"/>
    <property type="match status" value="1"/>
</dbReference>